<gene>
    <name evidence="1" type="primary">osmC_1</name>
    <name evidence="1" type="ORF">NCTC8500_02871</name>
</gene>
<name>A0A377DSM1_ECOLX</name>
<dbReference type="Gene3D" id="3.30.300.20">
    <property type="match status" value="1"/>
</dbReference>
<sequence length="77" mass="8460">MSLDKVDAGFAITKIALKSEVAVPGIDASTFDGIIQKAKAGCPVSQVLKAEITLDYQFEIVKHCRMTRQARECLMRC</sequence>
<dbReference type="InterPro" id="IPR036102">
    <property type="entry name" value="OsmC/Ohrsf"/>
</dbReference>
<reference evidence="1 2" key="1">
    <citation type="submission" date="2018-06" db="EMBL/GenBank/DDBJ databases">
        <authorList>
            <consortium name="Pathogen Informatics"/>
            <person name="Doyle S."/>
        </authorList>
    </citation>
    <scope>NUCLEOTIDE SEQUENCE [LARGE SCALE GENOMIC DNA]</scope>
    <source>
        <strain evidence="1 2">NCTC8500</strain>
    </source>
</reference>
<dbReference type="EMBL" id="UGFG01000001">
    <property type="protein sequence ID" value="STM39073.1"/>
    <property type="molecule type" value="Genomic_DNA"/>
</dbReference>
<dbReference type="PANTHER" id="PTHR42830">
    <property type="entry name" value="OSMOTICALLY INDUCIBLE FAMILY PROTEIN"/>
    <property type="match status" value="1"/>
</dbReference>
<dbReference type="PANTHER" id="PTHR42830:SF1">
    <property type="entry name" value="OSMOTICALLY INDUCIBLE FAMILY PROTEIN"/>
    <property type="match status" value="1"/>
</dbReference>
<proteinExistence type="predicted"/>
<dbReference type="InterPro" id="IPR015946">
    <property type="entry name" value="KH_dom-like_a/b"/>
</dbReference>
<organism evidence="1 2">
    <name type="scientific">Escherichia coli</name>
    <dbReference type="NCBI Taxonomy" id="562"/>
    <lineage>
        <taxon>Bacteria</taxon>
        <taxon>Pseudomonadati</taxon>
        <taxon>Pseudomonadota</taxon>
        <taxon>Gammaproteobacteria</taxon>
        <taxon>Enterobacterales</taxon>
        <taxon>Enterobacteriaceae</taxon>
        <taxon>Escherichia</taxon>
    </lineage>
</organism>
<dbReference type="SUPFAM" id="SSF82784">
    <property type="entry name" value="OsmC-like"/>
    <property type="match status" value="1"/>
</dbReference>
<dbReference type="EC" id="1.11.1.15" evidence="1"/>
<dbReference type="GO" id="GO:0004601">
    <property type="term" value="F:peroxidase activity"/>
    <property type="evidence" value="ECO:0007669"/>
    <property type="project" value="UniProtKB-KW"/>
</dbReference>
<dbReference type="AlphaFoldDB" id="A0A377DSM1"/>
<dbReference type="Pfam" id="PF02566">
    <property type="entry name" value="OsmC"/>
    <property type="match status" value="1"/>
</dbReference>
<dbReference type="Proteomes" id="UP000254429">
    <property type="component" value="Unassembled WGS sequence"/>
</dbReference>
<evidence type="ECO:0000313" key="1">
    <source>
        <dbReference type="EMBL" id="STM39073.1"/>
    </source>
</evidence>
<protein>
    <submittedName>
        <fullName evidence="1">Peroxiredoxin (Osmotically-inducible protein C)</fullName>
        <ecNumber evidence="1">1.11.1.15</ecNumber>
    </submittedName>
</protein>
<accession>A0A377DSM1</accession>
<keyword evidence="1" id="KW-0575">Peroxidase</keyword>
<evidence type="ECO:0000313" key="2">
    <source>
        <dbReference type="Proteomes" id="UP000254429"/>
    </source>
</evidence>
<dbReference type="InterPro" id="IPR003718">
    <property type="entry name" value="OsmC/Ohr_fam"/>
</dbReference>
<keyword evidence="1" id="KW-0560">Oxidoreductase</keyword>
<dbReference type="InterPro" id="IPR052707">
    <property type="entry name" value="OsmC_Ohr_Peroxiredoxin"/>
</dbReference>